<organism evidence="2 3">
    <name type="scientific">Desulfolithobacter dissulfuricans</name>
    <dbReference type="NCBI Taxonomy" id="2795293"/>
    <lineage>
        <taxon>Bacteria</taxon>
        <taxon>Pseudomonadati</taxon>
        <taxon>Thermodesulfobacteriota</taxon>
        <taxon>Desulfobulbia</taxon>
        <taxon>Desulfobulbales</taxon>
        <taxon>Desulfobulbaceae</taxon>
        <taxon>Desulfolithobacter</taxon>
    </lineage>
</organism>
<dbReference type="KEGG" id="ddu:GF1_20460"/>
<gene>
    <name evidence="2" type="ORF">GF1_20460</name>
</gene>
<dbReference type="Pfam" id="PF02641">
    <property type="entry name" value="DUF190"/>
    <property type="match status" value="1"/>
</dbReference>
<evidence type="ECO:0000313" key="2">
    <source>
        <dbReference type="EMBL" id="BCO09670.1"/>
    </source>
</evidence>
<keyword evidence="3" id="KW-1185">Reference proteome</keyword>
<dbReference type="SUPFAM" id="SSF54913">
    <property type="entry name" value="GlnB-like"/>
    <property type="match status" value="1"/>
</dbReference>
<dbReference type="InterPro" id="IPR011322">
    <property type="entry name" value="N-reg_PII-like_a/b"/>
</dbReference>
<accession>A0A915XIX7</accession>
<evidence type="ECO:0008006" key="4">
    <source>
        <dbReference type="Google" id="ProtNLM"/>
    </source>
</evidence>
<comment type="similarity">
    <text evidence="1">Belongs to the UPF0166 family.</text>
</comment>
<dbReference type="InterPro" id="IPR003793">
    <property type="entry name" value="UPF0166"/>
</dbReference>
<reference evidence="2" key="1">
    <citation type="submission" date="2020-12" db="EMBL/GenBank/DDBJ databases">
        <title>Desulfobium dissulfuricans gen. nov., sp. nov., a novel mesophilic, sulfate-reducing bacterium isolated from a deep-sea hydrothermal vent.</title>
        <authorList>
            <person name="Hashimoto Y."/>
            <person name="Tame A."/>
            <person name="Sawayama S."/>
            <person name="Miyazaki J."/>
            <person name="Takai K."/>
            <person name="Nakagawa S."/>
        </authorList>
    </citation>
    <scope>NUCLEOTIDE SEQUENCE</scope>
    <source>
        <strain evidence="2">GF1</strain>
    </source>
</reference>
<dbReference type="RefSeq" id="WP_267926420.1">
    <property type="nucleotide sequence ID" value="NZ_AP024233.1"/>
</dbReference>
<dbReference type="EMBL" id="AP024233">
    <property type="protein sequence ID" value="BCO09670.1"/>
    <property type="molecule type" value="Genomic_DNA"/>
</dbReference>
<dbReference type="AlphaFoldDB" id="A0A915XIX7"/>
<dbReference type="PANTHER" id="PTHR35983:SF1">
    <property type="entry name" value="UPF0166 PROTEIN TM_0021"/>
    <property type="match status" value="1"/>
</dbReference>
<evidence type="ECO:0000256" key="1">
    <source>
        <dbReference type="ARBA" id="ARBA00010554"/>
    </source>
</evidence>
<evidence type="ECO:0000313" key="3">
    <source>
        <dbReference type="Proteomes" id="UP001063350"/>
    </source>
</evidence>
<dbReference type="InterPro" id="IPR015867">
    <property type="entry name" value="N-reg_PII/ATP_PRibTrfase_C"/>
</dbReference>
<proteinExistence type="inferred from homology"/>
<protein>
    <recommendedName>
        <fullName evidence="4">DUF190 domain-containing protein</fullName>
    </recommendedName>
</protein>
<sequence>MELPREGYMLRVIIGEDNRCEGKPLYEWLVLKARECGIAGATVIRGMMGYGANSRIKTASILRLSEDLPVIVEFIDTRDMLEQFFEIIDPILDDGLVTFEKMHIRLYRGRRTGPGA</sequence>
<name>A0A915XIX7_9BACT</name>
<dbReference type="PANTHER" id="PTHR35983">
    <property type="entry name" value="UPF0166 PROTEIN TM_0021"/>
    <property type="match status" value="1"/>
</dbReference>
<dbReference type="Gene3D" id="3.30.70.120">
    <property type="match status" value="1"/>
</dbReference>
<dbReference type="Proteomes" id="UP001063350">
    <property type="component" value="Chromosome"/>
</dbReference>